<feature type="compositionally biased region" description="Basic residues" evidence="1">
    <location>
        <begin position="124"/>
        <end position="137"/>
    </location>
</feature>
<feature type="region of interest" description="Disordered" evidence="1">
    <location>
        <begin position="111"/>
        <end position="139"/>
    </location>
</feature>
<accession>A0A3P6F000</accession>
<sequence>MAMQYISHSDAAERSARVQIIRQGIEEYSKSESSICLTRLTSDVDKSKEHVFTYHEPEDARISSHQEDSAPYKIHMIRNNNENDTESSFSTHSTSFAPNLVSTGFRIGPSSEGRVSWNQSQGKSQRRHPHSWKRKLTTRSSTIATSEVDISSASPFQMTMKQKPALPLFLPDRKI</sequence>
<protein>
    <submittedName>
        <fullName evidence="2">Uncharacterized protein</fullName>
    </submittedName>
</protein>
<evidence type="ECO:0000313" key="2">
    <source>
        <dbReference type="EMBL" id="VDD50747.1"/>
    </source>
</evidence>
<dbReference type="EMBL" id="LR031878">
    <property type="protein sequence ID" value="VDD50747.1"/>
    <property type="molecule type" value="Genomic_DNA"/>
</dbReference>
<name>A0A3P6F000_BRAOL</name>
<gene>
    <name evidence="2" type="ORF">BOLC1T03136H</name>
</gene>
<proteinExistence type="predicted"/>
<organism evidence="2">
    <name type="scientific">Brassica oleracea</name>
    <name type="common">Wild cabbage</name>
    <dbReference type="NCBI Taxonomy" id="3712"/>
    <lineage>
        <taxon>Eukaryota</taxon>
        <taxon>Viridiplantae</taxon>
        <taxon>Streptophyta</taxon>
        <taxon>Embryophyta</taxon>
        <taxon>Tracheophyta</taxon>
        <taxon>Spermatophyta</taxon>
        <taxon>Magnoliopsida</taxon>
        <taxon>eudicotyledons</taxon>
        <taxon>Gunneridae</taxon>
        <taxon>Pentapetalae</taxon>
        <taxon>rosids</taxon>
        <taxon>malvids</taxon>
        <taxon>Brassicales</taxon>
        <taxon>Brassicaceae</taxon>
        <taxon>Brassiceae</taxon>
        <taxon>Brassica</taxon>
    </lineage>
</organism>
<evidence type="ECO:0000256" key="1">
    <source>
        <dbReference type="SAM" id="MobiDB-lite"/>
    </source>
</evidence>
<reference evidence="2" key="1">
    <citation type="submission" date="2018-11" db="EMBL/GenBank/DDBJ databases">
        <authorList>
            <consortium name="Genoscope - CEA"/>
            <person name="William W."/>
        </authorList>
    </citation>
    <scope>NUCLEOTIDE SEQUENCE</scope>
</reference>
<dbReference type="AlphaFoldDB" id="A0A3P6F000"/>